<evidence type="ECO:0000313" key="2">
    <source>
        <dbReference type="Proteomes" id="UP000827976"/>
    </source>
</evidence>
<organism evidence="1 2">
    <name type="scientific">Dioscorea alata</name>
    <name type="common">Purple yam</name>
    <dbReference type="NCBI Taxonomy" id="55571"/>
    <lineage>
        <taxon>Eukaryota</taxon>
        <taxon>Viridiplantae</taxon>
        <taxon>Streptophyta</taxon>
        <taxon>Embryophyta</taxon>
        <taxon>Tracheophyta</taxon>
        <taxon>Spermatophyta</taxon>
        <taxon>Magnoliopsida</taxon>
        <taxon>Liliopsida</taxon>
        <taxon>Dioscoreales</taxon>
        <taxon>Dioscoreaceae</taxon>
        <taxon>Dioscorea</taxon>
    </lineage>
</organism>
<sequence length="365" mass="41519">MASQLILFLSFLFLSFSTNIAYRSEHEIKLLYEGWLVENHKNYNDLYEKEKRYNIFKNNLKYIDEHNAGNHSYTLGLTVFADLTNDEYRNTYLGFLPPGINMNLKKSNRYLFNGHESLPDSIDWRKKGAVTPVKNQRQCNSCWAFSAIASIEGVNKIVTGKLISLSEQELLDCYQKNCDPGDMAEAFKFIIKNGGIDTEEDYPYKSHYVQCNLNKLKRKVVTIDDYELVPQNSEDSLKKAVAHQPVSAAIDANSDDFQFYQKGVLTGNCGMDLDHGVTIVGYGSENGKDYWLVKNSYGPNWGDSGYVKIQRNSRQPEGKCGIAMYPSYPIKTKPKDNDNLLEEKAVEGTHADWPKTDAESKIAIE</sequence>
<dbReference type="Proteomes" id="UP000827976">
    <property type="component" value="Chromosome 9"/>
</dbReference>
<keyword evidence="2" id="KW-1185">Reference proteome</keyword>
<name>A0ACB7VDH7_DIOAL</name>
<evidence type="ECO:0000313" key="1">
    <source>
        <dbReference type="EMBL" id="KAH7671961.1"/>
    </source>
</evidence>
<keyword evidence="1" id="KW-0378">Hydrolase</keyword>
<dbReference type="EMBL" id="CM037019">
    <property type="protein sequence ID" value="KAH7671961.1"/>
    <property type="molecule type" value="Genomic_DNA"/>
</dbReference>
<reference evidence="2" key="1">
    <citation type="journal article" date="2022" name="Nat. Commun.">
        <title>Chromosome evolution and the genetic basis of agronomically important traits in greater yam.</title>
        <authorList>
            <person name="Bredeson J.V."/>
            <person name="Lyons J.B."/>
            <person name="Oniyinde I.O."/>
            <person name="Okereke N.R."/>
            <person name="Kolade O."/>
            <person name="Nnabue I."/>
            <person name="Nwadili C.O."/>
            <person name="Hribova E."/>
            <person name="Parker M."/>
            <person name="Nwogha J."/>
            <person name="Shu S."/>
            <person name="Carlson J."/>
            <person name="Kariba R."/>
            <person name="Muthemba S."/>
            <person name="Knop K."/>
            <person name="Barton G.J."/>
            <person name="Sherwood A.V."/>
            <person name="Lopez-Montes A."/>
            <person name="Asiedu R."/>
            <person name="Jamnadass R."/>
            <person name="Muchugi A."/>
            <person name="Goodstein D."/>
            <person name="Egesi C.N."/>
            <person name="Featherston J."/>
            <person name="Asfaw A."/>
            <person name="Simpson G.G."/>
            <person name="Dolezel J."/>
            <person name="Hendre P.S."/>
            <person name="Van Deynze A."/>
            <person name="Kumar P.L."/>
            <person name="Obidiegwu J.E."/>
            <person name="Bhattacharjee R."/>
            <person name="Rokhsar D.S."/>
        </authorList>
    </citation>
    <scope>NUCLEOTIDE SEQUENCE [LARGE SCALE GENOMIC DNA]</scope>
    <source>
        <strain evidence="2">cv. TDa95/00328</strain>
    </source>
</reference>
<dbReference type="EC" id="3.4.22.14" evidence="1"/>
<accession>A0ACB7VDH7</accession>
<gene>
    <name evidence="1" type="ORF">IHE45_09G022800</name>
</gene>
<protein>
    <submittedName>
        <fullName evidence="1">Actinidain protein</fullName>
        <ecNumber evidence="1">3.4.22.14</ecNumber>
    </submittedName>
</protein>
<comment type="caution">
    <text evidence="1">The sequence shown here is derived from an EMBL/GenBank/DDBJ whole genome shotgun (WGS) entry which is preliminary data.</text>
</comment>
<proteinExistence type="predicted"/>